<evidence type="ECO:0000313" key="2">
    <source>
        <dbReference type="EMBL" id="KIK91083.1"/>
    </source>
</evidence>
<dbReference type="InParanoid" id="A0A0D0DJ46"/>
<reference evidence="2 3" key="1">
    <citation type="submission" date="2014-04" db="EMBL/GenBank/DDBJ databases">
        <authorList>
            <consortium name="DOE Joint Genome Institute"/>
            <person name="Kuo A."/>
            <person name="Kohler A."/>
            <person name="Jargeat P."/>
            <person name="Nagy L.G."/>
            <person name="Floudas D."/>
            <person name="Copeland A."/>
            <person name="Barry K.W."/>
            <person name="Cichocki N."/>
            <person name="Veneault-Fourrey C."/>
            <person name="LaButti K."/>
            <person name="Lindquist E.A."/>
            <person name="Lipzen A."/>
            <person name="Lundell T."/>
            <person name="Morin E."/>
            <person name="Murat C."/>
            <person name="Sun H."/>
            <person name="Tunlid A."/>
            <person name="Henrissat B."/>
            <person name="Grigoriev I.V."/>
            <person name="Hibbett D.S."/>
            <person name="Martin F."/>
            <person name="Nordberg H.P."/>
            <person name="Cantor M.N."/>
            <person name="Hua S.X."/>
        </authorList>
    </citation>
    <scope>NUCLEOTIDE SEQUENCE [LARGE SCALE GENOMIC DNA]</scope>
    <source>
        <strain evidence="2 3">Ve08.2h10</strain>
    </source>
</reference>
<keyword evidence="1" id="KW-0472">Membrane</keyword>
<gene>
    <name evidence="2" type="ORF">PAXRUDRAFT_649129</name>
</gene>
<sequence>MCTMDAVTGSNYVQILVLTSFWISISAISENFQLFNPISRTRVAKHPPPAHTTVAQPHQVFYLNYLSQMATYIHGISSTRGSSPPLRREIIAHQPSNSIRRSQVIIKQIYPAFPASLARTFFAINVWNWPLDERSAPSCRGDVEAGSTMSLVIAPVLMPSVR</sequence>
<protein>
    <submittedName>
        <fullName evidence="2">Uncharacterized protein</fullName>
    </submittedName>
</protein>
<dbReference type="Proteomes" id="UP000054538">
    <property type="component" value="Unassembled WGS sequence"/>
</dbReference>
<dbReference type="EMBL" id="KN825429">
    <property type="protein sequence ID" value="KIK91083.1"/>
    <property type="molecule type" value="Genomic_DNA"/>
</dbReference>
<dbReference type="HOGENOM" id="CLU_1635947_0_0_1"/>
<keyword evidence="3" id="KW-1185">Reference proteome</keyword>
<reference evidence="3" key="2">
    <citation type="submission" date="2015-01" db="EMBL/GenBank/DDBJ databases">
        <title>Evolutionary Origins and Diversification of the Mycorrhizal Mutualists.</title>
        <authorList>
            <consortium name="DOE Joint Genome Institute"/>
            <consortium name="Mycorrhizal Genomics Consortium"/>
            <person name="Kohler A."/>
            <person name="Kuo A."/>
            <person name="Nagy L.G."/>
            <person name="Floudas D."/>
            <person name="Copeland A."/>
            <person name="Barry K.W."/>
            <person name="Cichocki N."/>
            <person name="Veneault-Fourrey C."/>
            <person name="LaButti K."/>
            <person name="Lindquist E.A."/>
            <person name="Lipzen A."/>
            <person name="Lundell T."/>
            <person name="Morin E."/>
            <person name="Murat C."/>
            <person name="Riley R."/>
            <person name="Ohm R."/>
            <person name="Sun H."/>
            <person name="Tunlid A."/>
            <person name="Henrissat B."/>
            <person name="Grigoriev I.V."/>
            <person name="Hibbett D.S."/>
            <person name="Martin F."/>
        </authorList>
    </citation>
    <scope>NUCLEOTIDE SEQUENCE [LARGE SCALE GENOMIC DNA]</scope>
    <source>
        <strain evidence="3">Ve08.2h10</strain>
    </source>
</reference>
<accession>A0A0D0DJ46</accession>
<evidence type="ECO:0000256" key="1">
    <source>
        <dbReference type="SAM" id="Phobius"/>
    </source>
</evidence>
<keyword evidence="1" id="KW-0812">Transmembrane</keyword>
<dbReference type="AlphaFoldDB" id="A0A0D0DJ46"/>
<organism evidence="2 3">
    <name type="scientific">Paxillus rubicundulus Ve08.2h10</name>
    <dbReference type="NCBI Taxonomy" id="930991"/>
    <lineage>
        <taxon>Eukaryota</taxon>
        <taxon>Fungi</taxon>
        <taxon>Dikarya</taxon>
        <taxon>Basidiomycota</taxon>
        <taxon>Agaricomycotina</taxon>
        <taxon>Agaricomycetes</taxon>
        <taxon>Agaricomycetidae</taxon>
        <taxon>Boletales</taxon>
        <taxon>Paxilineae</taxon>
        <taxon>Paxillaceae</taxon>
        <taxon>Paxillus</taxon>
    </lineage>
</organism>
<evidence type="ECO:0000313" key="3">
    <source>
        <dbReference type="Proteomes" id="UP000054538"/>
    </source>
</evidence>
<proteinExistence type="predicted"/>
<keyword evidence="1" id="KW-1133">Transmembrane helix</keyword>
<feature type="transmembrane region" description="Helical" evidence="1">
    <location>
        <begin position="12"/>
        <end position="32"/>
    </location>
</feature>
<name>A0A0D0DJ46_9AGAM</name>